<dbReference type="Pfam" id="PF02752">
    <property type="entry name" value="Arrestin_C"/>
    <property type="match status" value="1"/>
</dbReference>
<evidence type="ECO:0000256" key="2">
    <source>
        <dbReference type="ARBA" id="ARBA00022606"/>
    </source>
</evidence>
<dbReference type="Gene3D" id="2.60.40.640">
    <property type="match status" value="2"/>
</dbReference>
<dbReference type="InterPro" id="IPR014752">
    <property type="entry name" value="Arrestin-like_C"/>
</dbReference>
<feature type="compositionally biased region" description="Low complexity" evidence="3">
    <location>
        <begin position="334"/>
        <end position="353"/>
    </location>
</feature>
<dbReference type="InterPro" id="IPR050357">
    <property type="entry name" value="Arrestin_domain-protein"/>
</dbReference>
<evidence type="ECO:0000313" key="5">
    <source>
        <dbReference type="EMBL" id="KAL1377764.1"/>
    </source>
</evidence>
<dbReference type="SMART" id="SM01017">
    <property type="entry name" value="Arrestin_C"/>
    <property type="match status" value="1"/>
</dbReference>
<protein>
    <recommendedName>
        <fullName evidence="4">Arrestin C-terminal-like domain-containing protein</fullName>
    </recommendedName>
</protein>
<reference evidence="5 6" key="1">
    <citation type="submission" date="2024-05" db="EMBL/GenBank/DDBJ databases">
        <title>Culex pipiens pipiens assembly and annotation.</title>
        <authorList>
            <person name="Alout H."/>
            <person name="Durand T."/>
        </authorList>
    </citation>
    <scope>NUCLEOTIDE SEQUENCE [LARGE SCALE GENOMIC DNA]</scope>
    <source>
        <strain evidence="5">HA-2024</strain>
        <tissue evidence="5">Whole body</tissue>
    </source>
</reference>
<feature type="domain" description="Arrestin C-terminal-like" evidence="4">
    <location>
        <begin position="169"/>
        <end position="300"/>
    </location>
</feature>
<dbReference type="Pfam" id="PF00339">
    <property type="entry name" value="Arrestin_N"/>
    <property type="match status" value="1"/>
</dbReference>
<dbReference type="PANTHER" id="PTHR11188">
    <property type="entry name" value="ARRESTIN DOMAIN CONTAINING PROTEIN"/>
    <property type="match status" value="1"/>
</dbReference>
<keyword evidence="2" id="KW-0716">Sensory transduction</keyword>
<evidence type="ECO:0000259" key="4">
    <source>
        <dbReference type="SMART" id="SM01017"/>
    </source>
</evidence>
<accession>A0ABD1CMX6</accession>
<dbReference type="InterPro" id="IPR011021">
    <property type="entry name" value="Arrestin-like_N"/>
</dbReference>
<dbReference type="EMBL" id="JBEHCU010010758">
    <property type="protein sequence ID" value="KAL1377764.1"/>
    <property type="molecule type" value="Genomic_DNA"/>
</dbReference>
<evidence type="ECO:0000313" key="6">
    <source>
        <dbReference type="Proteomes" id="UP001562425"/>
    </source>
</evidence>
<feature type="region of interest" description="Disordered" evidence="3">
    <location>
        <begin position="324"/>
        <end position="361"/>
    </location>
</feature>
<keyword evidence="6" id="KW-1185">Reference proteome</keyword>
<organism evidence="5 6">
    <name type="scientific">Culex pipiens pipiens</name>
    <name type="common">Northern house mosquito</name>
    <dbReference type="NCBI Taxonomy" id="38569"/>
    <lineage>
        <taxon>Eukaryota</taxon>
        <taxon>Metazoa</taxon>
        <taxon>Ecdysozoa</taxon>
        <taxon>Arthropoda</taxon>
        <taxon>Hexapoda</taxon>
        <taxon>Insecta</taxon>
        <taxon>Pterygota</taxon>
        <taxon>Neoptera</taxon>
        <taxon>Endopterygota</taxon>
        <taxon>Diptera</taxon>
        <taxon>Nematocera</taxon>
        <taxon>Culicoidea</taxon>
        <taxon>Culicidae</taxon>
        <taxon>Culicinae</taxon>
        <taxon>Culicini</taxon>
        <taxon>Culex</taxon>
        <taxon>Culex</taxon>
    </lineage>
</organism>
<dbReference type="InterPro" id="IPR011022">
    <property type="entry name" value="Arrestin_C-like"/>
</dbReference>
<dbReference type="PANTHER" id="PTHR11188:SF17">
    <property type="entry name" value="FI21816P1"/>
    <property type="match status" value="1"/>
</dbReference>
<dbReference type="AlphaFoldDB" id="A0ABD1CMX6"/>
<comment type="similarity">
    <text evidence="1">Belongs to the arrestin family.</text>
</comment>
<dbReference type="Proteomes" id="UP001562425">
    <property type="component" value="Unassembled WGS sequence"/>
</dbReference>
<name>A0ABD1CMX6_CULPP</name>
<evidence type="ECO:0000256" key="3">
    <source>
        <dbReference type="SAM" id="MobiDB-lite"/>
    </source>
</evidence>
<evidence type="ECO:0000256" key="1">
    <source>
        <dbReference type="ARBA" id="ARBA00005298"/>
    </source>
</evidence>
<dbReference type="InterPro" id="IPR014756">
    <property type="entry name" value="Ig_E-set"/>
</dbReference>
<dbReference type="SUPFAM" id="SSF81296">
    <property type="entry name" value="E set domains"/>
    <property type="match status" value="2"/>
</dbReference>
<sequence length="361" mass="40449">MTRKLLKFQIILDKDSLLYLPGQVLAGRVLLETLESTAVLGLHFHVLGECTVNVAKGVRRDKSYDKENYIDFRMKLLDDFDNKPILLSAGVHCFPFKLGLPVSLPSTFLGQHGWIQYYCKTSLQESSGITHKNQQVFIVLNPIDLNLEDPLLSDPLEASVSHRVGVGPLGGTIRCNVGLDKRAYVPGENILLTGEIHNQTKLAIKLLKYALIETVQFYAHGKLLHQERRELAALVRERIKSGSRDVLQNGHLTVPPLPPTNLLGCHLIRIRYSVCILIEPNLMERQVALRVPITLGTYPYRRDDQDQDQGENLQQWVENYVRYPSTLPVSRTGPNPRSSSDPDPSGATTTTTTLSNSIPQD</sequence>
<gene>
    <name evidence="5" type="ORF">pipiens_016032</name>
</gene>
<proteinExistence type="inferred from homology"/>
<comment type="caution">
    <text evidence="5">The sequence shown here is derived from an EMBL/GenBank/DDBJ whole genome shotgun (WGS) entry which is preliminary data.</text>
</comment>